<dbReference type="EMBL" id="JBHLZU010000007">
    <property type="protein sequence ID" value="MFB9904019.1"/>
    <property type="molecule type" value="Genomic_DNA"/>
</dbReference>
<accession>A0ABV5ZWI0</accession>
<feature type="domain" description="UspA" evidence="4">
    <location>
        <begin position="8"/>
        <end position="146"/>
    </location>
</feature>
<sequence length="303" mass="31471">MSTLDTGPIVAGYDGSDGARKAVSWAAAEAGKRRRPLVLVWAFHWPFDKLARLFPSASGPLRDAAHAESGRKLAEMAERCRRSVPGIEVRTELADGPPVKVLAKAAENAALIVLGASGTGMAARAVLGSTVGALAGRCSRPVVVVRGSRLLGPHEGTVVVGVDGSANSTHALGFAFDYAARHGRKLVAVHAWTDLPVDALSPVRSWEFDWELVRVAAAAVLSASLAGWGERYPDVPVHKVISVERPAHVLLDEANSAALVVVGAHGRGRLGRALLGSVSHALLYHCPCPVAVVGVDGRAAAGG</sequence>
<evidence type="ECO:0000256" key="3">
    <source>
        <dbReference type="ARBA" id="ARBA00022840"/>
    </source>
</evidence>
<dbReference type="SUPFAM" id="SSF52402">
    <property type="entry name" value="Adenine nucleotide alpha hydrolases-like"/>
    <property type="match status" value="2"/>
</dbReference>
<dbReference type="PANTHER" id="PTHR46268:SF27">
    <property type="entry name" value="UNIVERSAL STRESS PROTEIN RV2623"/>
    <property type="match status" value="1"/>
</dbReference>
<feature type="domain" description="UspA" evidence="4">
    <location>
        <begin position="157"/>
        <end position="293"/>
    </location>
</feature>
<dbReference type="InterPro" id="IPR006015">
    <property type="entry name" value="Universal_stress_UspA"/>
</dbReference>
<organism evidence="5 6">
    <name type="scientific">Allokutzneria oryzae</name>
    <dbReference type="NCBI Taxonomy" id="1378989"/>
    <lineage>
        <taxon>Bacteria</taxon>
        <taxon>Bacillati</taxon>
        <taxon>Actinomycetota</taxon>
        <taxon>Actinomycetes</taxon>
        <taxon>Pseudonocardiales</taxon>
        <taxon>Pseudonocardiaceae</taxon>
        <taxon>Allokutzneria</taxon>
    </lineage>
</organism>
<keyword evidence="3" id="KW-0067">ATP-binding</keyword>
<evidence type="ECO:0000259" key="4">
    <source>
        <dbReference type="Pfam" id="PF00582"/>
    </source>
</evidence>
<dbReference type="InterPro" id="IPR006016">
    <property type="entry name" value="UspA"/>
</dbReference>
<dbReference type="Proteomes" id="UP001589693">
    <property type="component" value="Unassembled WGS sequence"/>
</dbReference>
<keyword evidence="6" id="KW-1185">Reference proteome</keyword>
<dbReference type="PRINTS" id="PR01438">
    <property type="entry name" value="UNVRSLSTRESS"/>
</dbReference>
<dbReference type="Gene3D" id="3.40.50.620">
    <property type="entry name" value="HUPs"/>
    <property type="match status" value="2"/>
</dbReference>
<evidence type="ECO:0000256" key="2">
    <source>
        <dbReference type="ARBA" id="ARBA00022741"/>
    </source>
</evidence>
<dbReference type="Pfam" id="PF00582">
    <property type="entry name" value="Usp"/>
    <property type="match status" value="2"/>
</dbReference>
<reference evidence="5 6" key="1">
    <citation type="submission" date="2024-09" db="EMBL/GenBank/DDBJ databases">
        <authorList>
            <person name="Sun Q."/>
            <person name="Mori K."/>
        </authorList>
    </citation>
    <scope>NUCLEOTIDE SEQUENCE [LARGE SCALE GENOMIC DNA]</scope>
    <source>
        <strain evidence="5 6">TBRC 7907</strain>
    </source>
</reference>
<proteinExistence type="inferred from homology"/>
<dbReference type="PANTHER" id="PTHR46268">
    <property type="entry name" value="STRESS RESPONSE PROTEIN NHAX"/>
    <property type="match status" value="1"/>
</dbReference>
<name>A0ABV5ZWI0_9PSEU</name>
<evidence type="ECO:0000313" key="6">
    <source>
        <dbReference type="Proteomes" id="UP001589693"/>
    </source>
</evidence>
<comment type="similarity">
    <text evidence="1">Belongs to the universal stress protein A family.</text>
</comment>
<evidence type="ECO:0000256" key="1">
    <source>
        <dbReference type="ARBA" id="ARBA00008791"/>
    </source>
</evidence>
<evidence type="ECO:0000313" key="5">
    <source>
        <dbReference type="EMBL" id="MFB9904019.1"/>
    </source>
</evidence>
<keyword evidence="2" id="KW-0547">Nucleotide-binding</keyword>
<comment type="caution">
    <text evidence="5">The sequence shown here is derived from an EMBL/GenBank/DDBJ whole genome shotgun (WGS) entry which is preliminary data.</text>
</comment>
<dbReference type="InterPro" id="IPR014729">
    <property type="entry name" value="Rossmann-like_a/b/a_fold"/>
</dbReference>
<dbReference type="RefSeq" id="WP_377851180.1">
    <property type="nucleotide sequence ID" value="NZ_JBHLZU010000007.1"/>
</dbReference>
<gene>
    <name evidence="5" type="ORF">ACFFQA_08715</name>
</gene>
<protein>
    <submittedName>
        <fullName evidence="5">Universal stress protein</fullName>
    </submittedName>
</protein>